<protein>
    <recommendedName>
        <fullName evidence="1">DUF7792 domain-containing protein</fullName>
    </recommendedName>
</protein>
<dbReference type="PANTHER" id="PTHR46168:SF9">
    <property type="entry name" value="ARMADILLO REPEAT ONLY 2"/>
    <property type="match status" value="1"/>
</dbReference>
<dbReference type="InterPro" id="IPR056694">
    <property type="entry name" value="DUF7792"/>
</dbReference>
<dbReference type="EMBL" id="QZWG01000003">
    <property type="protein sequence ID" value="RZC19578.1"/>
    <property type="molecule type" value="Genomic_DNA"/>
</dbReference>
<name>A0A445L902_GLYSO</name>
<dbReference type="Pfam" id="PF25055">
    <property type="entry name" value="DUF7792"/>
    <property type="match status" value="1"/>
</dbReference>
<dbReference type="Gene3D" id="1.20.930.20">
    <property type="entry name" value="Adaptor protein Cbl, N-terminal domain"/>
    <property type="match status" value="1"/>
</dbReference>
<dbReference type="InterPro" id="IPR036537">
    <property type="entry name" value="Adaptor_Cbl_N_dom_sf"/>
</dbReference>
<dbReference type="AlphaFoldDB" id="A0A445L902"/>
<evidence type="ECO:0000313" key="3">
    <source>
        <dbReference type="Proteomes" id="UP000289340"/>
    </source>
</evidence>
<accession>A0A445L902</accession>
<feature type="domain" description="DUF7792" evidence="1">
    <location>
        <begin position="2"/>
        <end position="116"/>
    </location>
</feature>
<dbReference type="Proteomes" id="UP000289340">
    <property type="component" value="Chromosome 3"/>
</dbReference>
<sequence>MAKSIQLADQVAKAAAEEASSFFKQECLELKSKTEKLAGLLWQVARVSSDLYEWPTRRIIADTELVLNKALSLILKCRANDLMKRVFNMIPAAAFRKMSSQLENSIGDVSWLLRVSAPAEDHADTEYVTTTATASDPY</sequence>
<dbReference type="PANTHER" id="PTHR46168">
    <property type="entry name" value="ARMADILLO REPEAT ONLY 4"/>
    <property type="match status" value="1"/>
</dbReference>
<comment type="caution">
    <text evidence="2">The sequence shown here is derived from an EMBL/GenBank/DDBJ whole genome shotgun (WGS) entry which is preliminary data.</text>
</comment>
<gene>
    <name evidence="2" type="ORF">D0Y65_006420</name>
</gene>
<organism evidence="2 3">
    <name type="scientific">Glycine soja</name>
    <name type="common">Wild soybean</name>
    <dbReference type="NCBI Taxonomy" id="3848"/>
    <lineage>
        <taxon>Eukaryota</taxon>
        <taxon>Viridiplantae</taxon>
        <taxon>Streptophyta</taxon>
        <taxon>Embryophyta</taxon>
        <taxon>Tracheophyta</taxon>
        <taxon>Spermatophyta</taxon>
        <taxon>Magnoliopsida</taxon>
        <taxon>eudicotyledons</taxon>
        <taxon>Gunneridae</taxon>
        <taxon>Pentapetalae</taxon>
        <taxon>rosids</taxon>
        <taxon>fabids</taxon>
        <taxon>Fabales</taxon>
        <taxon>Fabaceae</taxon>
        <taxon>Papilionoideae</taxon>
        <taxon>50 kb inversion clade</taxon>
        <taxon>NPAAA clade</taxon>
        <taxon>indigoferoid/millettioid clade</taxon>
        <taxon>Phaseoleae</taxon>
        <taxon>Glycine</taxon>
        <taxon>Glycine subgen. Soja</taxon>
    </lineage>
</organism>
<proteinExistence type="predicted"/>
<keyword evidence="3" id="KW-1185">Reference proteome</keyword>
<dbReference type="GO" id="GO:0007166">
    <property type="term" value="P:cell surface receptor signaling pathway"/>
    <property type="evidence" value="ECO:0007669"/>
    <property type="project" value="InterPro"/>
</dbReference>
<evidence type="ECO:0000313" key="2">
    <source>
        <dbReference type="EMBL" id="RZC19578.1"/>
    </source>
</evidence>
<evidence type="ECO:0000259" key="1">
    <source>
        <dbReference type="Pfam" id="PF25055"/>
    </source>
</evidence>
<reference evidence="2 3" key="1">
    <citation type="submission" date="2018-09" db="EMBL/GenBank/DDBJ databases">
        <title>A high-quality reference genome of wild soybean provides a powerful tool to mine soybean genomes.</title>
        <authorList>
            <person name="Xie M."/>
            <person name="Chung C.Y.L."/>
            <person name="Li M.-W."/>
            <person name="Wong F.-L."/>
            <person name="Chan T.-F."/>
            <person name="Lam H.-M."/>
        </authorList>
    </citation>
    <scope>NUCLEOTIDE SEQUENCE [LARGE SCALE GENOMIC DNA]</scope>
    <source>
        <strain evidence="3">cv. W05</strain>
        <tissue evidence="2">Hypocotyl of etiolated seedlings</tissue>
    </source>
</reference>